<evidence type="ECO:0000313" key="1">
    <source>
        <dbReference type="EMBL" id="MCG4618229.1"/>
    </source>
</evidence>
<dbReference type="Proteomes" id="UP001200537">
    <property type="component" value="Unassembled WGS sequence"/>
</dbReference>
<proteinExistence type="predicted"/>
<reference evidence="1" key="1">
    <citation type="submission" date="2022-01" db="EMBL/GenBank/DDBJ databases">
        <title>Collection of gut derived symbiotic bacterial strains cultured from healthy donors.</title>
        <authorList>
            <person name="Lin H."/>
            <person name="Kohout C."/>
            <person name="Waligurski E."/>
            <person name="Pamer E.G."/>
        </authorList>
    </citation>
    <scope>NUCLEOTIDE SEQUENCE</scope>
    <source>
        <strain evidence="1">DFI.7.46</strain>
    </source>
</reference>
<name>A0AAJ1BC81_9ACTO</name>
<gene>
    <name evidence="1" type="ORF">L0M99_06950</name>
</gene>
<sequence length="93" mass="10368">MSIQKSATSTGTIYNMQYSEDLWEAILADISEVGLVSVVNDLLENERHDGINIELALDWASYYNVSLSEEIKETVREWVAGGDLEPAALEAFK</sequence>
<accession>A0AAJ1BC81</accession>
<organism evidence="1 2">
    <name type="scientific">Varibaculum cambriense</name>
    <dbReference type="NCBI Taxonomy" id="184870"/>
    <lineage>
        <taxon>Bacteria</taxon>
        <taxon>Bacillati</taxon>
        <taxon>Actinomycetota</taxon>
        <taxon>Actinomycetes</taxon>
        <taxon>Actinomycetales</taxon>
        <taxon>Actinomycetaceae</taxon>
        <taxon>Varibaculum</taxon>
    </lineage>
</organism>
<comment type="caution">
    <text evidence="1">The sequence shown here is derived from an EMBL/GenBank/DDBJ whole genome shotgun (WGS) entry which is preliminary data.</text>
</comment>
<protein>
    <submittedName>
        <fullName evidence="1">Uncharacterized protein</fullName>
    </submittedName>
</protein>
<evidence type="ECO:0000313" key="2">
    <source>
        <dbReference type="Proteomes" id="UP001200537"/>
    </source>
</evidence>
<dbReference type="AlphaFoldDB" id="A0AAJ1BC81"/>
<dbReference type="RefSeq" id="WP_238128177.1">
    <property type="nucleotide sequence ID" value="NZ_JAKNHJ010000013.1"/>
</dbReference>
<dbReference type="EMBL" id="JAKNHJ010000013">
    <property type="protein sequence ID" value="MCG4618229.1"/>
    <property type="molecule type" value="Genomic_DNA"/>
</dbReference>